<sequence>MFLVWNVDQALVTVSPARHLAPLVVRCDGRAAPRLGFYSSIKTLGFVGLGHCVKILYFIHTSLAFSVT</sequence>
<evidence type="ECO:0000313" key="2">
    <source>
        <dbReference type="Proteomes" id="UP000238701"/>
    </source>
</evidence>
<protein>
    <submittedName>
        <fullName evidence="1">Uncharacterized protein</fullName>
    </submittedName>
</protein>
<dbReference type="Proteomes" id="UP000238701">
    <property type="component" value="Unassembled WGS sequence"/>
</dbReference>
<accession>A0A2U3JXR8</accession>
<gene>
    <name evidence="1" type="ORF">SBA1_1030041</name>
</gene>
<dbReference type="AlphaFoldDB" id="A0A2U3JXR8"/>
<dbReference type="EMBL" id="OMOD01000006">
    <property type="protein sequence ID" value="SPF32107.1"/>
    <property type="molecule type" value="Genomic_DNA"/>
</dbReference>
<reference evidence="2" key="1">
    <citation type="submission" date="2018-02" db="EMBL/GenBank/DDBJ databases">
        <authorList>
            <person name="Hausmann B."/>
        </authorList>
    </citation>
    <scope>NUCLEOTIDE SEQUENCE [LARGE SCALE GENOMIC DNA]</scope>
    <source>
        <strain evidence="2">Peat soil MAG SbA1</strain>
    </source>
</reference>
<name>A0A2U3JXR8_9BACT</name>
<evidence type="ECO:0000313" key="1">
    <source>
        <dbReference type="EMBL" id="SPF32107.1"/>
    </source>
</evidence>
<organism evidence="1 2">
    <name type="scientific">Candidatus Sulfotelmatobacter kueseliae</name>
    <dbReference type="NCBI Taxonomy" id="2042962"/>
    <lineage>
        <taxon>Bacteria</taxon>
        <taxon>Pseudomonadati</taxon>
        <taxon>Acidobacteriota</taxon>
        <taxon>Terriglobia</taxon>
        <taxon>Terriglobales</taxon>
        <taxon>Candidatus Korobacteraceae</taxon>
        <taxon>Candidatus Sulfotelmatobacter</taxon>
    </lineage>
</organism>
<proteinExistence type="predicted"/>